<feature type="transmembrane region" description="Helical" evidence="1">
    <location>
        <begin position="145"/>
        <end position="165"/>
    </location>
</feature>
<dbReference type="Proteomes" id="UP000006352">
    <property type="component" value="Unassembled WGS sequence"/>
</dbReference>
<feature type="transmembrane region" description="Helical" evidence="1">
    <location>
        <begin position="220"/>
        <end position="251"/>
    </location>
</feature>
<evidence type="ECO:0000313" key="3">
    <source>
        <dbReference type="EMBL" id="CCM02692.1"/>
    </source>
</evidence>
<evidence type="ECO:0000259" key="2">
    <source>
        <dbReference type="Pfam" id="PF20152"/>
    </source>
</evidence>
<evidence type="ECO:0000313" key="4">
    <source>
        <dbReference type="Proteomes" id="UP000006352"/>
    </source>
</evidence>
<feature type="transmembrane region" description="Helical" evidence="1">
    <location>
        <begin position="20"/>
        <end position="40"/>
    </location>
</feature>
<dbReference type="AlphaFoldDB" id="J4HWQ9"/>
<proteinExistence type="predicted"/>
<feature type="transmembrane region" description="Helical" evidence="1">
    <location>
        <begin position="52"/>
        <end position="76"/>
    </location>
</feature>
<feature type="transmembrane region" description="Helical" evidence="1">
    <location>
        <begin position="257"/>
        <end position="278"/>
    </location>
</feature>
<keyword evidence="1" id="KW-0812">Transmembrane</keyword>
<dbReference type="PANTHER" id="PTHR40465">
    <property type="entry name" value="CHROMOSOME 1, WHOLE GENOME SHOTGUN SEQUENCE"/>
    <property type="match status" value="1"/>
</dbReference>
<gene>
    <name evidence="3" type="ORF">FIBRA_04798</name>
</gene>
<feature type="domain" description="DUF6534" evidence="2">
    <location>
        <begin position="192"/>
        <end position="283"/>
    </location>
</feature>
<accession>J4HWQ9</accession>
<keyword evidence="4" id="KW-1185">Reference proteome</keyword>
<feature type="transmembrane region" description="Helical" evidence="1">
    <location>
        <begin position="96"/>
        <end position="116"/>
    </location>
</feature>
<dbReference type="Pfam" id="PF20152">
    <property type="entry name" value="DUF6534"/>
    <property type="match status" value="1"/>
</dbReference>
<feature type="transmembrane region" description="Helical" evidence="1">
    <location>
        <begin position="185"/>
        <end position="208"/>
    </location>
</feature>
<dbReference type="OrthoDB" id="2749860at2759"/>
<dbReference type="STRING" id="599839.J4HWQ9"/>
<dbReference type="HOGENOM" id="CLU_046025_5_4_1"/>
<dbReference type="GeneID" id="24097603"/>
<dbReference type="PANTHER" id="PTHR40465:SF1">
    <property type="entry name" value="DUF6534 DOMAIN-CONTAINING PROTEIN"/>
    <property type="match status" value="1"/>
</dbReference>
<organism evidence="3 4">
    <name type="scientific">Fibroporia radiculosa</name>
    <dbReference type="NCBI Taxonomy" id="599839"/>
    <lineage>
        <taxon>Eukaryota</taxon>
        <taxon>Fungi</taxon>
        <taxon>Dikarya</taxon>
        <taxon>Basidiomycota</taxon>
        <taxon>Agaricomycotina</taxon>
        <taxon>Agaricomycetes</taxon>
        <taxon>Polyporales</taxon>
        <taxon>Fibroporiaceae</taxon>
        <taxon>Fibroporia</taxon>
    </lineage>
</organism>
<sequence length="363" mass="40152">MSLQVQRRDELDSMHAVLGSAYIGTVFASILYGFNTMQAFNYFQNSSADSKVLMSLLILLIVLDTLHLALIVDIVYTYTITSVIDSEVFVRPPWSIIAHIIVSSLSDAIVRSLYCWRIWMFSNRNRLMAASVLLSTVAELDASQLLVGVRFCANVLLYSIEIFIWPPSVLNMGVDDAELLIRSHHSVALCASVMADALIAAYMCYLLARSRTGFANIDSVIRVLMLYSINTGLLTSLAAVAALLLFVLYPGTDFHKFMFVGIFFVLPKLLLTSLLVSLNARASLKQSVQPSVLFSTMSALSVRSVLNRSSRVWRSQTTMPASAWPNSNPLTTATSAEPITIPVDQLMEEDPRASKLEPYNSVD</sequence>
<protein>
    <recommendedName>
        <fullName evidence="2">DUF6534 domain-containing protein</fullName>
    </recommendedName>
</protein>
<dbReference type="EMBL" id="HE797088">
    <property type="protein sequence ID" value="CCM02692.1"/>
    <property type="molecule type" value="Genomic_DNA"/>
</dbReference>
<dbReference type="RefSeq" id="XP_012181975.1">
    <property type="nucleotide sequence ID" value="XM_012326585.1"/>
</dbReference>
<name>J4HWQ9_9APHY</name>
<dbReference type="InParanoid" id="J4HWQ9"/>
<keyword evidence="1" id="KW-0472">Membrane</keyword>
<dbReference type="InterPro" id="IPR045339">
    <property type="entry name" value="DUF6534"/>
</dbReference>
<reference evidence="3 4" key="1">
    <citation type="journal article" date="2012" name="Appl. Environ. Microbiol.">
        <title>Short-read sequencing for genomic analysis of the brown rot fungus Fibroporia radiculosa.</title>
        <authorList>
            <person name="Tang J.D."/>
            <person name="Perkins A.D."/>
            <person name="Sonstegard T.S."/>
            <person name="Schroeder S.G."/>
            <person name="Burgess S.C."/>
            <person name="Diehl S.V."/>
        </authorList>
    </citation>
    <scope>NUCLEOTIDE SEQUENCE [LARGE SCALE GENOMIC DNA]</scope>
    <source>
        <strain evidence="3 4">TFFH 294</strain>
    </source>
</reference>
<keyword evidence="1" id="KW-1133">Transmembrane helix</keyword>
<evidence type="ECO:0000256" key="1">
    <source>
        <dbReference type="SAM" id="Phobius"/>
    </source>
</evidence>